<reference evidence="2 3" key="1">
    <citation type="submission" date="2007-01" db="EMBL/GenBank/DDBJ databases">
        <title>Complete sequence of Psychromonas ingrahamii 37.</title>
        <authorList>
            <consortium name="US DOE Joint Genome Institute"/>
            <person name="Copeland A."/>
            <person name="Lucas S."/>
            <person name="Lapidus A."/>
            <person name="Barry K."/>
            <person name="Detter J.C."/>
            <person name="Glavina del Rio T."/>
            <person name="Hammon N."/>
            <person name="Israni S."/>
            <person name="Dalin E."/>
            <person name="Tice H."/>
            <person name="Pitluck S."/>
            <person name="Thompson L.S."/>
            <person name="Brettin T."/>
            <person name="Bruce D."/>
            <person name="Han C."/>
            <person name="Tapia R."/>
            <person name="Schmutz J."/>
            <person name="Larimer F."/>
            <person name="Land M."/>
            <person name="Hauser L."/>
            <person name="Kyrpides N."/>
            <person name="Ivanova N."/>
            <person name="Staley J."/>
            <person name="Richardson P."/>
        </authorList>
    </citation>
    <scope>NUCLEOTIDE SEQUENCE [LARGE SCALE GENOMIC DNA]</scope>
    <source>
        <strain evidence="2 3">37</strain>
    </source>
</reference>
<dbReference type="Proteomes" id="UP000000639">
    <property type="component" value="Chromosome"/>
</dbReference>
<dbReference type="HOGENOM" id="CLU_120005_2_0_6"/>
<dbReference type="SUPFAM" id="SSF117070">
    <property type="entry name" value="LEA14-like"/>
    <property type="match status" value="1"/>
</dbReference>
<organism evidence="2 3">
    <name type="scientific">Psychromonas ingrahamii (strain DSM 17664 / CCUG 51855 / 37)</name>
    <dbReference type="NCBI Taxonomy" id="357804"/>
    <lineage>
        <taxon>Bacteria</taxon>
        <taxon>Pseudomonadati</taxon>
        <taxon>Pseudomonadota</taxon>
        <taxon>Gammaproteobacteria</taxon>
        <taxon>Alteromonadales</taxon>
        <taxon>Psychromonadaceae</taxon>
        <taxon>Psychromonas</taxon>
    </lineage>
</organism>
<dbReference type="Pfam" id="PF03168">
    <property type="entry name" value="LEA_2"/>
    <property type="match status" value="1"/>
</dbReference>
<gene>
    <name evidence="2" type="ordered locus">Ping_1774</name>
</gene>
<dbReference type="InterPro" id="IPR004864">
    <property type="entry name" value="LEA_2"/>
</dbReference>
<evidence type="ECO:0000313" key="3">
    <source>
        <dbReference type="Proteomes" id="UP000000639"/>
    </source>
</evidence>
<feature type="domain" description="Water stress and hypersensitive response" evidence="1">
    <location>
        <begin position="32"/>
        <end position="149"/>
    </location>
</feature>
<dbReference type="AlphaFoldDB" id="A1SVP2"/>
<dbReference type="GO" id="GO:0009269">
    <property type="term" value="P:response to desiccation"/>
    <property type="evidence" value="ECO:0007669"/>
    <property type="project" value="InterPro"/>
</dbReference>
<protein>
    <submittedName>
        <fullName evidence="2">Water Stress and Hypersensitive response</fullName>
    </submittedName>
</protein>
<dbReference type="eggNOG" id="COG5608">
    <property type="taxonomic scope" value="Bacteria"/>
</dbReference>
<dbReference type="KEGG" id="pin:Ping_1774"/>
<proteinExistence type="predicted"/>
<dbReference type="InterPro" id="IPR013990">
    <property type="entry name" value="WHy-dom"/>
</dbReference>
<keyword evidence="3" id="KW-1185">Reference proteome</keyword>
<evidence type="ECO:0000259" key="1">
    <source>
        <dbReference type="SMART" id="SM00769"/>
    </source>
</evidence>
<sequence>MADMSLWKFIAILCVVGLSGCTQIQQLQDLEVSLINIEPTTAAGLSPRFNVHLLVLNPNPQDLEIEGIILRLDINDKKILSGVSSQIPTLKGYSETPIKIQTAVSLFDLFKLLTSLSQHSGDDIKYQLQTKIDPKGFIAFNLSKEGFLNENLLQGLSNQSR</sequence>
<dbReference type="EMBL" id="CP000510">
    <property type="protein sequence ID" value="ABM03557.1"/>
    <property type="molecule type" value="Genomic_DNA"/>
</dbReference>
<accession>A1SVP2</accession>
<dbReference type="SMART" id="SM00769">
    <property type="entry name" value="WHy"/>
    <property type="match status" value="1"/>
</dbReference>
<evidence type="ECO:0000313" key="2">
    <source>
        <dbReference type="EMBL" id="ABM03557.1"/>
    </source>
</evidence>
<name>A1SVP2_PSYIN</name>
<dbReference type="Gene3D" id="2.60.40.1820">
    <property type="match status" value="1"/>
</dbReference>